<keyword evidence="7" id="KW-1185">Reference proteome</keyword>
<proteinExistence type="inferred from homology"/>
<feature type="domain" description="Amidohydrolase-related" evidence="4">
    <location>
        <begin position="294"/>
        <end position="434"/>
    </location>
</feature>
<dbReference type="SUPFAM" id="SSF51556">
    <property type="entry name" value="Metallo-dependent hydrolases"/>
    <property type="match status" value="1"/>
</dbReference>
<dbReference type="EMBL" id="PVTV01000015">
    <property type="protein sequence ID" value="PRY97256.1"/>
    <property type="molecule type" value="Genomic_DNA"/>
</dbReference>
<dbReference type="Pfam" id="PF12890">
    <property type="entry name" value="DHOase"/>
    <property type="match status" value="1"/>
</dbReference>
<keyword evidence="3" id="KW-0665">Pyrimidine biosynthesis</keyword>
<evidence type="ECO:0000256" key="3">
    <source>
        <dbReference type="ARBA" id="ARBA00022975"/>
    </source>
</evidence>
<dbReference type="Gene3D" id="2.30.40.10">
    <property type="entry name" value="Urease, subunit C, domain 1"/>
    <property type="match status" value="1"/>
</dbReference>
<evidence type="ECO:0000313" key="7">
    <source>
        <dbReference type="Proteomes" id="UP000238308"/>
    </source>
</evidence>
<evidence type="ECO:0000256" key="2">
    <source>
        <dbReference type="ARBA" id="ARBA00008829"/>
    </source>
</evidence>
<evidence type="ECO:0000259" key="4">
    <source>
        <dbReference type="Pfam" id="PF01979"/>
    </source>
</evidence>
<evidence type="ECO:0000313" key="6">
    <source>
        <dbReference type="EMBL" id="PRY97256.1"/>
    </source>
</evidence>
<reference evidence="6 7" key="1">
    <citation type="submission" date="2018-03" db="EMBL/GenBank/DDBJ databases">
        <title>Genomic Encyclopedia of Type Strains, Phase III (KMG-III): the genomes of soil and plant-associated and newly described type strains.</title>
        <authorList>
            <person name="Whitman W."/>
        </authorList>
    </citation>
    <scope>NUCLEOTIDE SEQUENCE [LARGE SCALE GENOMIC DNA]</scope>
    <source>
        <strain evidence="6 7">MWH-P2sevCIIIb</strain>
    </source>
</reference>
<dbReference type="GO" id="GO:0005829">
    <property type="term" value="C:cytosol"/>
    <property type="evidence" value="ECO:0007669"/>
    <property type="project" value="TreeGrafter"/>
</dbReference>
<evidence type="ECO:0000259" key="5">
    <source>
        <dbReference type="Pfam" id="PF12890"/>
    </source>
</evidence>
<dbReference type="Pfam" id="PF01979">
    <property type="entry name" value="Amidohydro_1"/>
    <property type="match status" value="1"/>
</dbReference>
<accession>A0A2T0XE96</accession>
<name>A0A2T0XE96_9BURK</name>
<dbReference type="RefSeq" id="WP_259673581.1">
    <property type="nucleotide sequence ID" value="NZ_PVTV01000015.1"/>
</dbReference>
<dbReference type="FunFam" id="3.20.20.140:FF:000174">
    <property type="entry name" value="Dihydropyrimidinase-related protein 2"/>
    <property type="match status" value="1"/>
</dbReference>
<organism evidence="6 7">
    <name type="scientific">Jezberella montanilacus</name>
    <dbReference type="NCBI Taxonomy" id="323426"/>
    <lineage>
        <taxon>Bacteria</taxon>
        <taxon>Pseudomonadati</taxon>
        <taxon>Pseudomonadota</taxon>
        <taxon>Betaproteobacteria</taxon>
        <taxon>Burkholderiales</taxon>
        <taxon>Alcaligenaceae</taxon>
        <taxon>Jezberella</taxon>
    </lineage>
</organism>
<dbReference type="SUPFAM" id="SSF51338">
    <property type="entry name" value="Composite domain of metallo-dependent hydrolases"/>
    <property type="match status" value="1"/>
</dbReference>
<dbReference type="InterPro" id="IPR011059">
    <property type="entry name" value="Metal-dep_hydrolase_composite"/>
</dbReference>
<comment type="caution">
    <text evidence="6">The sequence shown here is derived from an EMBL/GenBank/DDBJ whole genome shotgun (WGS) entry which is preliminary data.</text>
</comment>
<dbReference type="InterPro" id="IPR024403">
    <property type="entry name" value="DHOase_cat"/>
</dbReference>
<dbReference type="PANTHER" id="PTHR11647:SF1">
    <property type="entry name" value="COLLAPSIN RESPONSE MEDIATOR PROTEIN"/>
    <property type="match status" value="1"/>
</dbReference>
<dbReference type="GO" id="GO:0016812">
    <property type="term" value="F:hydrolase activity, acting on carbon-nitrogen (but not peptide) bonds, in cyclic amides"/>
    <property type="evidence" value="ECO:0007669"/>
    <property type="project" value="TreeGrafter"/>
</dbReference>
<dbReference type="InterPro" id="IPR006680">
    <property type="entry name" value="Amidohydro-rel"/>
</dbReference>
<dbReference type="Proteomes" id="UP000238308">
    <property type="component" value="Unassembled WGS sequence"/>
</dbReference>
<gene>
    <name evidence="6" type="ORF">BCM14_2398</name>
</gene>
<dbReference type="AlphaFoldDB" id="A0A2T0XE96"/>
<comment type="cofactor">
    <cofactor evidence="1">
        <name>Zn(2+)</name>
        <dbReference type="ChEBI" id="CHEBI:29105"/>
    </cofactor>
</comment>
<sequence length="463" mass="51045">MNTPEFFLRGGILVDASSDGTPMDLLIKDGKIAAHLTPGTPVDTSIPVKSATGLHVFPGLIDAHVHFGFGEKITEYETETIYAAQGGFTTVLGYFLNNEAYADVFKREQDYAKTRAYVDYAFHFSTANEDHINQLDDYVKTYGVTSFKYFMNFKGEEGRYLGLDGTDDGYLFDLLTKAASLGDVKVVCHTENIEVVNRIRSRIQAGGGSTLKDWSLAKPAFTEAEACVRAMYFAEHLGAQIYIPHISTRMALDEVRKWRGRYNKVFVETCPHYLTHTEDSDLGGMGKANPPFRTADDVEAMWEGLRDGSIDVVGSDHCPRKRATKEKPMWLASQGFPGTATILPVLLHEGYHKGRLSLRRIAEVLTQAPARIFNVAPNKGSLAVGTDADLTLVDLNLSRVVNPAELGSYSDYSLYEGMTLKGWPVQTIVRGETVMANGKITGQAGYGTYIFRSLTQPQQGASL</sequence>
<feature type="domain" description="Dihydroorotase catalytic" evidence="5">
    <location>
        <begin position="56"/>
        <end position="249"/>
    </location>
</feature>
<protein>
    <submittedName>
        <fullName evidence="6">Dihydropyrimidinase</fullName>
    </submittedName>
</protein>
<dbReference type="Gene3D" id="3.20.20.140">
    <property type="entry name" value="Metal-dependent hydrolases"/>
    <property type="match status" value="1"/>
</dbReference>
<dbReference type="InterPro" id="IPR050378">
    <property type="entry name" value="Metallo-dep_Hydrolases_sf"/>
</dbReference>
<evidence type="ECO:0000256" key="1">
    <source>
        <dbReference type="ARBA" id="ARBA00001947"/>
    </source>
</evidence>
<dbReference type="PANTHER" id="PTHR11647">
    <property type="entry name" value="HYDRANTOINASE/DIHYDROPYRIMIDINASE FAMILY MEMBER"/>
    <property type="match status" value="1"/>
</dbReference>
<dbReference type="InterPro" id="IPR032466">
    <property type="entry name" value="Metal_Hydrolase"/>
</dbReference>
<comment type="similarity">
    <text evidence="2">Belongs to the metallo-dependent hydrolases superfamily. Hydantoinase/dihydropyrimidinase family.</text>
</comment>